<dbReference type="RefSeq" id="WP_138926612.1">
    <property type="nucleotide sequence ID" value="NZ_CP034412.1"/>
</dbReference>
<feature type="transmembrane region" description="Helical" evidence="1">
    <location>
        <begin position="12"/>
        <end position="31"/>
    </location>
</feature>
<evidence type="ECO:0000313" key="2">
    <source>
        <dbReference type="EMBL" id="QCY47822.1"/>
    </source>
</evidence>
<name>A0A5B7WVC5_9MICC</name>
<keyword evidence="1" id="KW-0812">Transmembrane</keyword>
<organism evidence="2 3">
    <name type="scientific">Glutamicibacter creatinolyticus</name>
    <dbReference type="NCBI Taxonomy" id="162496"/>
    <lineage>
        <taxon>Bacteria</taxon>
        <taxon>Bacillati</taxon>
        <taxon>Actinomycetota</taxon>
        <taxon>Actinomycetes</taxon>
        <taxon>Micrococcales</taxon>
        <taxon>Micrococcaceae</taxon>
        <taxon>Glutamicibacter</taxon>
    </lineage>
</organism>
<evidence type="ECO:0000256" key="1">
    <source>
        <dbReference type="SAM" id="Phobius"/>
    </source>
</evidence>
<reference evidence="2 3" key="1">
    <citation type="submission" date="2018-12" db="EMBL/GenBank/DDBJ databases">
        <title>Complete Genome Sequence of Glutamicibacter creatinolyticus strain LGCM259,isolated from an abscess of a 12-year-old mare in Italy.</title>
        <authorList>
            <person name="Santos R.G."/>
            <person name="Silva A.L."/>
            <person name="Seyffert N."/>
            <person name="Castro T.L.P."/>
            <person name="Attili A.R."/>
            <person name="Rifici C."/>
            <person name="Mazzullo G."/>
            <person name="Brenig B."/>
            <person name="Venanzi F."/>
            <person name="Azevedo V."/>
        </authorList>
    </citation>
    <scope>NUCLEOTIDE SEQUENCE [LARGE SCALE GENOMIC DNA]</scope>
    <source>
        <strain evidence="2 3">LGCM 259</strain>
    </source>
</reference>
<dbReference type="KEGG" id="gcr:GcLGCM259_2108"/>
<dbReference type="Proteomes" id="UP000307000">
    <property type="component" value="Chromosome"/>
</dbReference>
<sequence>MTPEKYDRSKFPTGTLVFGLILVLVALAQLSRHVLSWDFDAPLFFIALIALAGIALIVSGIGSARRAAKRKEYPPHDSTTF</sequence>
<keyword evidence="3" id="KW-1185">Reference proteome</keyword>
<dbReference type="EMBL" id="CP034412">
    <property type="protein sequence ID" value="QCY47822.1"/>
    <property type="molecule type" value="Genomic_DNA"/>
</dbReference>
<keyword evidence="1" id="KW-0472">Membrane</keyword>
<proteinExistence type="predicted"/>
<evidence type="ECO:0000313" key="3">
    <source>
        <dbReference type="Proteomes" id="UP000307000"/>
    </source>
</evidence>
<gene>
    <name evidence="2" type="ORF">GcLGCM259_2108</name>
</gene>
<accession>A0A5B7WVC5</accession>
<protein>
    <submittedName>
        <fullName evidence="2">Uncharacterized protein</fullName>
    </submittedName>
</protein>
<keyword evidence="1" id="KW-1133">Transmembrane helix</keyword>
<dbReference type="AlphaFoldDB" id="A0A5B7WVC5"/>
<feature type="transmembrane region" description="Helical" evidence="1">
    <location>
        <begin position="43"/>
        <end position="64"/>
    </location>
</feature>